<dbReference type="EMBL" id="DSRT01000101">
    <property type="protein sequence ID" value="HGW29659.1"/>
    <property type="molecule type" value="Genomic_DNA"/>
</dbReference>
<sequence length="140" mass="16468">MSFVCKDKNPAERVLGKITCREFLAYFKTPVYKAEDTLPLFGFPLSRNWNEINAFINNENLTRNENFGYVTNELKTITEKYMDAKYRVNKGFYIVAIKKPLSFADDWSFSMYSRKKLVKEFFKDGVAVVRIYRVEPGDEK</sequence>
<proteinExistence type="predicted"/>
<organism evidence="1">
    <name type="scientific">candidate division WWE3 bacterium</name>
    <dbReference type="NCBI Taxonomy" id="2053526"/>
    <lineage>
        <taxon>Bacteria</taxon>
        <taxon>Katanobacteria</taxon>
    </lineage>
</organism>
<gene>
    <name evidence="1" type="ORF">ENR63_01920</name>
</gene>
<name>A0A7C4XTE9_UNCKA</name>
<protein>
    <submittedName>
        <fullName evidence="1">Uncharacterized protein</fullName>
    </submittedName>
</protein>
<dbReference type="AlphaFoldDB" id="A0A7C4XTE9"/>
<evidence type="ECO:0000313" key="1">
    <source>
        <dbReference type="EMBL" id="HGW29659.1"/>
    </source>
</evidence>
<accession>A0A7C4XTE9</accession>
<comment type="caution">
    <text evidence="1">The sequence shown here is derived from an EMBL/GenBank/DDBJ whole genome shotgun (WGS) entry which is preliminary data.</text>
</comment>
<reference evidence="1" key="1">
    <citation type="journal article" date="2020" name="mSystems">
        <title>Genome- and Community-Level Interaction Insights into Carbon Utilization and Element Cycling Functions of Hydrothermarchaeota in Hydrothermal Sediment.</title>
        <authorList>
            <person name="Zhou Z."/>
            <person name="Liu Y."/>
            <person name="Xu W."/>
            <person name="Pan J."/>
            <person name="Luo Z.H."/>
            <person name="Li M."/>
        </authorList>
    </citation>
    <scope>NUCLEOTIDE SEQUENCE [LARGE SCALE GENOMIC DNA]</scope>
    <source>
        <strain evidence="1">SpSt-417</strain>
    </source>
</reference>